<dbReference type="AlphaFoldDB" id="A0A5N5WB20"/>
<dbReference type="Pfam" id="PF00682">
    <property type="entry name" value="HMGL-like"/>
    <property type="match status" value="1"/>
</dbReference>
<dbReference type="Gene3D" id="3.20.20.70">
    <property type="entry name" value="Aldolase class I"/>
    <property type="match status" value="1"/>
</dbReference>
<dbReference type="GO" id="GO:0003852">
    <property type="term" value="F:2-isopropylmalate synthase activity"/>
    <property type="evidence" value="ECO:0007669"/>
    <property type="project" value="TreeGrafter"/>
</dbReference>
<reference evidence="3 4" key="1">
    <citation type="journal article" date="2019" name="Microb. Cell Fact.">
        <title>Exploring novel herbicidin analogues by transcriptional regulator overexpression and MS/MS molecular networking.</title>
        <authorList>
            <person name="Shi Y."/>
            <person name="Gu R."/>
            <person name="Li Y."/>
            <person name="Wang X."/>
            <person name="Ren W."/>
            <person name="Li X."/>
            <person name="Wang L."/>
            <person name="Xie Y."/>
            <person name="Hong B."/>
        </authorList>
    </citation>
    <scope>NUCLEOTIDE SEQUENCE [LARGE SCALE GENOMIC DNA]</scope>
    <source>
        <strain evidence="3 4">US-43</strain>
    </source>
</reference>
<gene>
    <name evidence="3" type="ORF">FRZ00_12080</name>
</gene>
<keyword evidence="1" id="KW-0464">Manganese</keyword>
<evidence type="ECO:0000259" key="2">
    <source>
        <dbReference type="PROSITE" id="PS50991"/>
    </source>
</evidence>
<accession>A0A5N5WB20</accession>
<sequence length="449" mass="46737">MARRGTALVHHFGASNLFVPVGPIAAGPSGRPGIRGGAVTGTTGKVFTWNPRPGGLDRVGIEDDSLRDGLQGAFVRHPALDEKKALLESSAAIGVQAAMLGFPSASPGARAEAGRLVEHLDRRGVPLVPRFLALADPASIAPITELDRGSDRDVWADFFVGCSPLRRRVEGWTLDSVLDRITSAGAAAREAGTRFGVSLEDATRTPPEELARMVDAAVGVGAEVLTVCDTVGESTPEGAARVVRAVREAARGAAAGRGPEPEIWWHGHDDRGFALANAIAAAEAGADTISGAFLGLGERAGNTALELVVMYLYQAGHPGYRPDRVLGHCRRLAEATGMPVRPNAPLIGDQAFATCTGTHVAALVKARRWGRETEDLVFSSVPAAALGRTQTIMVGPTSGRAAAREALASIGAPADEDTVEAVLARARSRDRWLPPSEIRALLGTGGAPA</sequence>
<dbReference type="InterPro" id="IPR013785">
    <property type="entry name" value="Aldolase_TIM"/>
</dbReference>
<dbReference type="PANTHER" id="PTHR10277">
    <property type="entry name" value="HOMOCITRATE SYNTHASE-RELATED"/>
    <property type="match status" value="1"/>
</dbReference>
<feature type="domain" description="Pyruvate carboxyltransferase" evidence="2">
    <location>
        <begin position="59"/>
        <end position="326"/>
    </location>
</feature>
<protein>
    <recommendedName>
        <fullName evidence="2">Pyruvate carboxyltransferase domain-containing protein</fullName>
    </recommendedName>
</protein>
<dbReference type="SUPFAM" id="SSF51569">
    <property type="entry name" value="Aldolase"/>
    <property type="match status" value="1"/>
</dbReference>
<dbReference type="PANTHER" id="PTHR10277:SF9">
    <property type="entry name" value="2-ISOPROPYLMALATE SYNTHASE 1, CHLOROPLASTIC-RELATED"/>
    <property type="match status" value="1"/>
</dbReference>
<evidence type="ECO:0000313" key="4">
    <source>
        <dbReference type="Proteomes" id="UP000327000"/>
    </source>
</evidence>
<dbReference type="EMBL" id="VOKX01000018">
    <property type="protein sequence ID" value="KAB7846934.1"/>
    <property type="molecule type" value="Genomic_DNA"/>
</dbReference>
<dbReference type="InterPro" id="IPR000891">
    <property type="entry name" value="PYR_CT"/>
</dbReference>
<dbReference type="CDD" id="cd03174">
    <property type="entry name" value="DRE_TIM_metallolyase"/>
    <property type="match status" value="1"/>
</dbReference>
<name>A0A5N5WB20_STRMB</name>
<evidence type="ECO:0000313" key="3">
    <source>
        <dbReference type="EMBL" id="KAB7846934.1"/>
    </source>
</evidence>
<organism evidence="3 4">
    <name type="scientific">Streptomyces mobaraensis</name>
    <name type="common">Streptoverticillium mobaraense</name>
    <dbReference type="NCBI Taxonomy" id="35621"/>
    <lineage>
        <taxon>Bacteria</taxon>
        <taxon>Bacillati</taxon>
        <taxon>Actinomycetota</taxon>
        <taxon>Actinomycetes</taxon>
        <taxon>Kitasatosporales</taxon>
        <taxon>Streptomycetaceae</taxon>
        <taxon>Streptomyces</taxon>
    </lineage>
</organism>
<keyword evidence="4" id="KW-1185">Reference proteome</keyword>
<dbReference type="GO" id="GO:0009098">
    <property type="term" value="P:L-leucine biosynthetic process"/>
    <property type="evidence" value="ECO:0007669"/>
    <property type="project" value="TreeGrafter"/>
</dbReference>
<comment type="caution">
    <text evidence="3">The sequence shown here is derived from an EMBL/GenBank/DDBJ whole genome shotgun (WGS) entry which is preliminary data.</text>
</comment>
<evidence type="ECO:0000256" key="1">
    <source>
        <dbReference type="ARBA" id="ARBA00023211"/>
    </source>
</evidence>
<dbReference type="Proteomes" id="UP000327000">
    <property type="component" value="Unassembled WGS sequence"/>
</dbReference>
<dbReference type="OrthoDB" id="9804858at2"/>
<dbReference type="InterPro" id="IPR050073">
    <property type="entry name" value="2-IPM_HCS-like"/>
</dbReference>
<proteinExistence type="predicted"/>
<dbReference type="PROSITE" id="PS50991">
    <property type="entry name" value="PYR_CT"/>
    <property type="match status" value="1"/>
</dbReference>